<evidence type="ECO:0000313" key="2">
    <source>
        <dbReference type="Proteomes" id="UP000036367"/>
    </source>
</evidence>
<protein>
    <submittedName>
        <fullName evidence="1">Uncharacterized protein</fullName>
    </submittedName>
</protein>
<reference evidence="1" key="1">
    <citation type="submission" date="2015-05" db="EMBL/GenBank/DDBJ databases">
        <title>Permanent draft genome of Rhodopirellula islandicus K833.</title>
        <authorList>
            <person name="Kizina J."/>
            <person name="Richter M."/>
            <person name="Glockner F.O."/>
            <person name="Harder J."/>
        </authorList>
    </citation>
    <scope>NUCLEOTIDE SEQUENCE [LARGE SCALE GENOMIC DNA]</scope>
    <source>
        <strain evidence="1">K833</strain>
    </source>
</reference>
<dbReference type="AlphaFoldDB" id="A0A0J1BCL6"/>
<dbReference type="STRING" id="595434.RISK_003889"/>
<proteinExistence type="predicted"/>
<evidence type="ECO:0000313" key="1">
    <source>
        <dbReference type="EMBL" id="KLU04303.1"/>
    </source>
</evidence>
<accession>A0A0J1BCL6</accession>
<sequence>MCFRHQCRNVSSLNECDAIGNECKFFAGAGTLVPIVRDVPFSDW</sequence>
<name>A0A0J1BCL6_RHOIS</name>
<dbReference type="EMBL" id="LECT01000029">
    <property type="protein sequence ID" value="KLU04303.1"/>
    <property type="molecule type" value="Genomic_DNA"/>
</dbReference>
<dbReference type="PATRIC" id="fig|595434.4.peg.3689"/>
<comment type="caution">
    <text evidence="1">The sequence shown here is derived from an EMBL/GenBank/DDBJ whole genome shotgun (WGS) entry which is preliminary data.</text>
</comment>
<dbReference type="Proteomes" id="UP000036367">
    <property type="component" value="Unassembled WGS sequence"/>
</dbReference>
<organism evidence="1 2">
    <name type="scientific">Rhodopirellula islandica</name>
    <dbReference type="NCBI Taxonomy" id="595434"/>
    <lineage>
        <taxon>Bacteria</taxon>
        <taxon>Pseudomonadati</taxon>
        <taxon>Planctomycetota</taxon>
        <taxon>Planctomycetia</taxon>
        <taxon>Pirellulales</taxon>
        <taxon>Pirellulaceae</taxon>
        <taxon>Rhodopirellula</taxon>
    </lineage>
</organism>
<keyword evidence="2" id="KW-1185">Reference proteome</keyword>
<gene>
    <name evidence="1" type="ORF">RISK_003889</name>
</gene>